<protein>
    <submittedName>
        <fullName evidence="6">LLM class F420-dependent oxidoreductase</fullName>
    </submittedName>
</protein>
<evidence type="ECO:0000313" key="6">
    <source>
        <dbReference type="EMBL" id="GIH72416.1"/>
    </source>
</evidence>
<keyword evidence="3" id="KW-0560">Oxidoreductase</keyword>
<dbReference type="RefSeq" id="WP_239089933.1">
    <property type="nucleotide sequence ID" value="NZ_BOOG01000051.1"/>
</dbReference>
<dbReference type="NCBIfam" id="TIGR03619">
    <property type="entry name" value="F420_Rv2161c"/>
    <property type="match status" value="1"/>
</dbReference>
<dbReference type="AlphaFoldDB" id="A0A8J3RAI1"/>
<proteinExistence type="predicted"/>
<feature type="domain" description="Luciferase-like" evidence="5">
    <location>
        <begin position="26"/>
        <end position="212"/>
    </location>
</feature>
<dbReference type="EMBL" id="BOOG01000051">
    <property type="protein sequence ID" value="GIH72416.1"/>
    <property type="molecule type" value="Genomic_DNA"/>
</dbReference>
<dbReference type="InterPro" id="IPR050172">
    <property type="entry name" value="SsuD_RutA_monooxygenase"/>
</dbReference>
<evidence type="ECO:0000256" key="2">
    <source>
        <dbReference type="ARBA" id="ARBA00022643"/>
    </source>
</evidence>
<dbReference type="Gene3D" id="3.20.20.30">
    <property type="entry name" value="Luciferase-like domain"/>
    <property type="match status" value="1"/>
</dbReference>
<dbReference type="InterPro" id="IPR011251">
    <property type="entry name" value="Luciferase-like_dom"/>
</dbReference>
<name>A0A8J3RAI1_9ACTN</name>
<comment type="caution">
    <text evidence="6">The sequence shown here is derived from an EMBL/GenBank/DDBJ whole genome shotgun (WGS) entry which is preliminary data.</text>
</comment>
<dbReference type="Proteomes" id="UP000610966">
    <property type="component" value="Unassembled WGS sequence"/>
</dbReference>
<organism evidence="6 7">
    <name type="scientific">Sphaerimonospora thailandensis</name>
    <dbReference type="NCBI Taxonomy" id="795644"/>
    <lineage>
        <taxon>Bacteria</taxon>
        <taxon>Bacillati</taxon>
        <taxon>Actinomycetota</taxon>
        <taxon>Actinomycetes</taxon>
        <taxon>Streptosporangiales</taxon>
        <taxon>Streptosporangiaceae</taxon>
        <taxon>Sphaerimonospora</taxon>
    </lineage>
</organism>
<reference evidence="6" key="1">
    <citation type="submission" date="2021-01" db="EMBL/GenBank/DDBJ databases">
        <title>Whole genome shotgun sequence of Sphaerimonospora thailandensis NBRC 107569.</title>
        <authorList>
            <person name="Komaki H."/>
            <person name="Tamura T."/>
        </authorList>
    </citation>
    <scope>NUCLEOTIDE SEQUENCE</scope>
    <source>
        <strain evidence="6">NBRC 107569</strain>
    </source>
</reference>
<evidence type="ECO:0000313" key="7">
    <source>
        <dbReference type="Proteomes" id="UP000610966"/>
    </source>
</evidence>
<dbReference type="GO" id="GO:0046306">
    <property type="term" value="P:alkanesulfonate catabolic process"/>
    <property type="evidence" value="ECO:0007669"/>
    <property type="project" value="TreeGrafter"/>
</dbReference>
<keyword evidence="2" id="KW-0288">FMN</keyword>
<dbReference type="SUPFAM" id="SSF51679">
    <property type="entry name" value="Bacterial luciferase-like"/>
    <property type="match status" value="1"/>
</dbReference>
<keyword evidence="7" id="KW-1185">Reference proteome</keyword>
<dbReference type="Pfam" id="PF00296">
    <property type="entry name" value="Bac_luciferase"/>
    <property type="match status" value="1"/>
</dbReference>
<evidence type="ECO:0000256" key="3">
    <source>
        <dbReference type="ARBA" id="ARBA00023002"/>
    </source>
</evidence>
<keyword evidence="1" id="KW-0285">Flavoprotein</keyword>
<dbReference type="GO" id="GO:0008726">
    <property type="term" value="F:alkanesulfonate monooxygenase activity"/>
    <property type="evidence" value="ECO:0007669"/>
    <property type="project" value="TreeGrafter"/>
</dbReference>
<dbReference type="PANTHER" id="PTHR42847:SF4">
    <property type="entry name" value="ALKANESULFONATE MONOOXYGENASE-RELATED"/>
    <property type="match status" value="1"/>
</dbReference>
<gene>
    <name evidence="6" type="ORF">Mth01_46690</name>
</gene>
<evidence type="ECO:0000256" key="1">
    <source>
        <dbReference type="ARBA" id="ARBA00022630"/>
    </source>
</evidence>
<sequence length="290" mass="31159">MRPLHIGLISPIVSRVPAVSCEWEDEAGIEELARIAETADRLGFHHLTCSEHIAVPTGGTTTRGAVFWDPLPTLGFLAARTRRLRLATQVVALGLHHPLAVAKRYGTLDRVSDGRLILGVGIGSIEEEFELLEVPFRSRAKRTNEAMRALRCSLGRREPQFTGEFFSYSDVIVEPHAVQEHVPMWVGGRSGASLDRALGLGDGWVPTDLGHEVVAGMLAEREVPDGFDVVLGTGLCDPIGQAARTVAAIEAASAAGATVVNVTIRSRSAGHYCEQVEALHALVADRLLVA</sequence>
<dbReference type="InterPro" id="IPR036661">
    <property type="entry name" value="Luciferase-like_sf"/>
</dbReference>
<dbReference type="PANTHER" id="PTHR42847">
    <property type="entry name" value="ALKANESULFONATE MONOOXYGENASE"/>
    <property type="match status" value="1"/>
</dbReference>
<accession>A0A8J3RAI1</accession>
<evidence type="ECO:0000259" key="5">
    <source>
        <dbReference type="Pfam" id="PF00296"/>
    </source>
</evidence>
<keyword evidence="4" id="KW-0503">Monooxygenase</keyword>
<evidence type="ECO:0000256" key="4">
    <source>
        <dbReference type="ARBA" id="ARBA00023033"/>
    </source>
</evidence>
<dbReference type="InterPro" id="IPR019921">
    <property type="entry name" value="Lucif-like_OxRdtase_Rv2161c"/>
</dbReference>